<dbReference type="AlphaFoldDB" id="A0A851GQ63"/>
<dbReference type="PRINTS" id="PR00091">
    <property type="entry name" value="NITROGNASEII"/>
</dbReference>
<evidence type="ECO:0000313" key="3">
    <source>
        <dbReference type="Proteomes" id="UP000557872"/>
    </source>
</evidence>
<dbReference type="SUPFAM" id="SSF52540">
    <property type="entry name" value="P-loop containing nucleoside triphosphate hydrolases"/>
    <property type="match status" value="1"/>
</dbReference>
<evidence type="ECO:0000313" key="2">
    <source>
        <dbReference type="EMBL" id="NWK57255.1"/>
    </source>
</evidence>
<comment type="caution">
    <text evidence="2">The sequence shown here is derived from an EMBL/GenBank/DDBJ whole genome shotgun (WGS) entry which is preliminary data.</text>
</comment>
<dbReference type="InterPro" id="IPR050678">
    <property type="entry name" value="DNA_Partitioning_ATPase"/>
</dbReference>
<dbReference type="PANTHER" id="PTHR13696:SF52">
    <property type="entry name" value="PARA FAMILY PROTEIN CT_582"/>
    <property type="match status" value="1"/>
</dbReference>
<dbReference type="Proteomes" id="UP000557872">
    <property type="component" value="Unassembled WGS sequence"/>
</dbReference>
<feature type="domain" description="AAA" evidence="1">
    <location>
        <begin position="1"/>
        <end position="175"/>
    </location>
</feature>
<dbReference type="FunFam" id="3.40.50.300:FF:000285">
    <property type="entry name" value="Sporulation initiation inhibitor Soj"/>
    <property type="match status" value="1"/>
</dbReference>
<gene>
    <name evidence="2" type="ORF">HW115_16655</name>
</gene>
<accession>A0A851GQ63</accession>
<protein>
    <submittedName>
        <fullName evidence="2">ParA family protein</fullName>
    </submittedName>
</protein>
<sequence length="264" mass="28628">MKIVAIANQKGGVGKTTTSINLSAALAARGQRVLLIDLDPQANATSGLGCEPDGQESMYYPLIGESSMEEKIIPSRLENLSLIPSGMDLAGVEIELARREDHLMRLRNLLSKSKQHNQFDFCILDTPPSLGVLMTSALAAADEILIPLQCEWFGLEGLAKIVQVIEQIRDTGANPDVLLEGILMTMYDGRTNLSRQVVEEVANYFPSQIYQTVVPRSIRIGEAPSHGLTIFEHDPNGTGSKAYNGVADEFLTRHAVCAPPIASV</sequence>
<dbReference type="Pfam" id="PF13614">
    <property type="entry name" value="AAA_31"/>
    <property type="match status" value="1"/>
</dbReference>
<dbReference type="EMBL" id="JACBAZ010000009">
    <property type="protein sequence ID" value="NWK57255.1"/>
    <property type="molecule type" value="Genomic_DNA"/>
</dbReference>
<dbReference type="PANTHER" id="PTHR13696">
    <property type="entry name" value="P-LOOP CONTAINING NUCLEOSIDE TRIPHOSPHATE HYDROLASE"/>
    <property type="match status" value="1"/>
</dbReference>
<proteinExistence type="predicted"/>
<dbReference type="InterPro" id="IPR025669">
    <property type="entry name" value="AAA_dom"/>
</dbReference>
<dbReference type="Gene3D" id="3.40.50.300">
    <property type="entry name" value="P-loop containing nucleotide triphosphate hydrolases"/>
    <property type="match status" value="1"/>
</dbReference>
<keyword evidence="3" id="KW-1185">Reference proteome</keyword>
<reference evidence="2 3" key="1">
    <citation type="submission" date="2020-07" db="EMBL/GenBank/DDBJ databases">
        <title>Roseicoccus Jingziensis gen. nov., sp. nov., isolated from coastal seawater.</title>
        <authorList>
            <person name="Feng X."/>
        </authorList>
    </citation>
    <scope>NUCLEOTIDE SEQUENCE [LARGE SCALE GENOMIC DNA]</scope>
    <source>
        <strain evidence="2 3">N1E253</strain>
    </source>
</reference>
<dbReference type="PIRSF" id="PIRSF009320">
    <property type="entry name" value="Nuc_binding_HP_1000"/>
    <property type="match status" value="1"/>
</dbReference>
<organism evidence="2 3">
    <name type="scientific">Oceaniferula marina</name>
    <dbReference type="NCBI Taxonomy" id="2748318"/>
    <lineage>
        <taxon>Bacteria</taxon>
        <taxon>Pseudomonadati</taxon>
        <taxon>Verrucomicrobiota</taxon>
        <taxon>Verrucomicrobiia</taxon>
        <taxon>Verrucomicrobiales</taxon>
        <taxon>Verrucomicrobiaceae</taxon>
        <taxon>Oceaniferula</taxon>
    </lineage>
</organism>
<evidence type="ECO:0000259" key="1">
    <source>
        <dbReference type="Pfam" id="PF13614"/>
    </source>
</evidence>
<name>A0A851GQ63_9BACT</name>
<dbReference type="InterPro" id="IPR027417">
    <property type="entry name" value="P-loop_NTPase"/>
</dbReference>
<dbReference type="RefSeq" id="WP_178934091.1">
    <property type="nucleotide sequence ID" value="NZ_JACBAZ010000009.1"/>
</dbReference>
<dbReference type="CDD" id="cd02042">
    <property type="entry name" value="ParAB_family"/>
    <property type="match status" value="1"/>
</dbReference>